<dbReference type="Pfam" id="PF14845">
    <property type="entry name" value="Glycohydro_20b2"/>
    <property type="match status" value="1"/>
</dbReference>
<evidence type="ECO:0000313" key="12">
    <source>
        <dbReference type="Proteomes" id="UP001497623"/>
    </source>
</evidence>
<dbReference type="GO" id="GO:0016231">
    <property type="term" value="F:beta-N-acetylglucosaminidase activity"/>
    <property type="evidence" value="ECO:0007669"/>
    <property type="project" value="TreeGrafter"/>
</dbReference>
<evidence type="ECO:0000256" key="8">
    <source>
        <dbReference type="PIRSR" id="PIRSR001093-1"/>
    </source>
</evidence>
<dbReference type="PANTHER" id="PTHR22600:SF26">
    <property type="entry name" value="BETA-N-ACETYLHEXOSAMINIDASE"/>
    <property type="match status" value="1"/>
</dbReference>
<evidence type="ECO:0000256" key="2">
    <source>
        <dbReference type="ARBA" id="ARBA00006285"/>
    </source>
</evidence>
<dbReference type="CDD" id="cd06562">
    <property type="entry name" value="GH20_HexA_HexB-like"/>
    <property type="match status" value="1"/>
</dbReference>
<dbReference type="GO" id="GO:0005975">
    <property type="term" value="P:carbohydrate metabolic process"/>
    <property type="evidence" value="ECO:0007669"/>
    <property type="project" value="InterPro"/>
</dbReference>
<dbReference type="InterPro" id="IPR029019">
    <property type="entry name" value="HEX_eukaryotic_N"/>
</dbReference>
<evidence type="ECO:0000256" key="4">
    <source>
        <dbReference type="ARBA" id="ARBA00022729"/>
    </source>
</evidence>
<dbReference type="FunFam" id="3.20.20.80:FF:000063">
    <property type="entry name" value="Beta-hexosaminidase"/>
    <property type="match status" value="1"/>
</dbReference>
<dbReference type="GO" id="GO:0005886">
    <property type="term" value="C:plasma membrane"/>
    <property type="evidence" value="ECO:0007669"/>
    <property type="project" value="TreeGrafter"/>
</dbReference>
<evidence type="ECO:0000256" key="9">
    <source>
        <dbReference type="SAM" id="SignalP"/>
    </source>
</evidence>
<comment type="caution">
    <text evidence="11">The sequence shown here is derived from an EMBL/GenBank/DDBJ whole genome shotgun (WGS) entry which is preliminary data.</text>
</comment>
<dbReference type="InterPro" id="IPR017853">
    <property type="entry name" value="GH"/>
</dbReference>
<keyword evidence="12" id="KW-1185">Reference proteome</keyword>
<keyword evidence="5" id="KW-0378">Hydrolase</keyword>
<feature type="non-terminal residue" evidence="11">
    <location>
        <position position="665"/>
    </location>
</feature>
<dbReference type="SUPFAM" id="SSF55545">
    <property type="entry name" value="beta-N-acetylhexosaminidase-like domain"/>
    <property type="match status" value="1"/>
</dbReference>
<comment type="catalytic activity">
    <reaction evidence="1">
        <text>Hydrolysis of terminal non-reducing N-acetyl-D-hexosamine residues in N-acetyl-beta-D-hexosaminides.</text>
        <dbReference type="EC" id="3.2.1.52"/>
    </reaction>
</comment>
<evidence type="ECO:0000256" key="6">
    <source>
        <dbReference type="ARBA" id="ARBA00023180"/>
    </source>
</evidence>
<dbReference type="EMBL" id="CAXKWB010016285">
    <property type="protein sequence ID" value="CAL4115873.1"/>
    <property type="molecule type" value="Genomic_DNA"/>
</dbReference>
<feature type="domain" description="Rhodanese" evidence="10">
    <location>
        <begin position="482"/>
        <end position="514"/>
    </location>
</feature>
<evidence type="ECO:0000313" key="11">
    <source>
        <dbReference type="EMBL" id="CAL4115873.1"/>
    </source>
</evidence>
<dbReference type="Gene3D" id="3.20.20.80">
    <property type="entry name" value="Glycosidases"/>
    <property type="match status" value="1"/>
</dbReference>
<sequence>MRGNFILLLFMGALVPSVYCQDSDYPWAWDCRNEVVEANENATLEDRCVRVMKSENINATGINTCKLTCGPNGVLWPRPTSVELGKDVNFFIPDNIRIYTGVCPANVRILLDVAYQIFSDNIAHYTPDSITWNTTYTHEVNIAVQVTDNQEHLNYDTDESYTLRIISTEDDTAVTIHAETFFGARHGLETLSQLIDYDDEHETLQIVSDVVITDYPVFKHRGISLDTSRNYIGIPSIERTIDGMASNKLNILHWHITDSHSFPLEVKSRPKMMQYGAYSPSQVYRESEVAELIKYAQVRGVHILPEFDAPAHVGNGFQWGEEDGLGKLTVCVEQEPWQSVCVEPPCGQLNLANENMYDVLSDIYKDMVDMFQPMHVFHYGGDEVNLACWNETEEIIEWMEGKNSSRDADDYYREWSNFQERARELLVNASKEVDAESSVGEFGILWTSHLTEEDNVKKYLNPDEYIIQIWTDNKSNIIKEVLEAGFRVIFSNYDAWYLDCGFGAWVGAGPPNINWCSPYKGWQTVYDNSPHHIAKDLTGETHEDKIFGGEVAMWTEQTDEMALDSRLWPRSAAFGERMWSNPSESWRLAETRMVHQRKRLVQRGIHADRLQPEWCHQNEGLCYAYPAEDINPELTTSPSVTTDGGSNLATMFVLNVVAIMFIALN</sequence>
<dbReference type="SUPFAM" id="SSF51445">
    <property type="entry name" value="(Trans)glycosidases"/>
    <property type="match status" value="1"/>
</dbReference>
<accession>A0AAV2R9D7</accession>
<gene>
    <name evidence="11" type="ORF">MNOR_LOCUS20785</name>
</gene>
<proteinExistence type="inferred from homology"/>
<dbReference type="PANTHER" id="PTHR22600">
    <property type="entry name" value="BETA-HEXOSAMINIDASE"/>
    <property type="match status" value="1"/>
</dbReference>
<name>A0AAV2R9D7_MEGNR</name>
<keyword evidence="7" id="KW-0326">Glycosidase</keyword>
<feature type="active site" description="Proton donor" evidence="8">
    <location>
        <position position="383"/>
    </location>
</feature>
<dbReference type="AlphaFoldDB" id="A0AAV2R9D7"/>
<dbReference type="Proteomes" id="UP001497623">
    <property type="component" value="Unassembled WGS sequence"/>
</dbReference>
<dbReference type="InterPro" id="IPR001763">
    <property type="entry name" value="Rhodanese-like_dom"/>
</dbReference>
<organism evidence="11 12">
    <name type="scientific">Meganyctiphanes norvegica</name>
    <name type="common">Northern krill</name>
    <name type="synonym">Thysanopoda norvegica</name>
    <dbReference type="NCBI Taxonomy" id="48144"/>
    <lineage>
        <taxon>Eukaryota</taxon>
        <taxon>Metazoa</taxon>
        <taxon>Ecdysozoa</taxon>
        <taxon>Arthropoda</taxon>
        <taxon>Crustacea</taxon>
        <taxon>Multicrustacea</taxon>
        <taxon>Malacostraca</taxon>
        <taxon>Eumalacostraca</taxon>
        <taxon>Eucarida</taxon>
        <taxon>Euphausiacea</taxon>
        <taxon>Euphausiidae</taxon>
        <taxon>Meganyctiphanes</taxon>
    </lineage>
</organism>
<feature type="chain" id="PRO_5043729948" description="beta-N-acetylhexosaminidase" evidence="9">
    <location>
        <begin position="21"/>
        <end position="665"/>
    </location>
</feature>
<dbReference type="PIRSF" id="PIRSF001093">
    <property type="entry name" value="B-hxosamndse_ab_euk"/>
    <property type="match status" value="1"/>
</dbReference>
<dbReference type="PRINTS" id="PR00738">
    <property type="entry name" value="GLHYDRLASE20"/>
</dbReference>
<keyword evidence="4 9" id="KW-0732">Signal</keyword>
<dbReference type="EC" id="3.2.1.52" evidence="3"/>
<dbReference type="InterPro" id="IPR015883">
    <property type="entry name" value="Glyco_hydro_20_cat"/>
</dbReference>
<evidence type="ECO:0000256" key="5">
    <source>
        <dbReference type="ARBA" id="ARBA00022801"/>
    </source>
</evidence>
<dbReference type="Pfam" id="PF00728">
    <property type="entry name" value="Glyco_hydro_20"/>
    <property type="match status" value="1"/>
</dbReference>
<evidence type="ECO:0000256" key="1">
    <source>
        <dbReference type="ARBA" id="ARBA00001231"/>
    </source>
</evidence>
<dbReference type="GO" id="GO:0030203">
    <property type="term" value="P:glycosaminoglycan metabolic process"/>
    <property type="evidence" value="ECO:0007669"/>
    <property type="project" value="TreeGrafter"/>
</dbReference>
<protein>
    <recommendedName>
        <fullName evidence="3">beta-N-acetylhexosaminidase</fullName>
        <ecNumber evidence="3">3.2.1.52</ecNumber>
    </recommendedName>
</protein>
<comment type="similarity">
    <text evidence="2">Belongs to the glycosyl hydrolase 20 family.</text>
</comment>
<evidence type="ECO:0000256" key="7">
    <source>
        <dbReference type="ARBA" id="ARBA00023295"/>
    </source>
</evidence>
<evidence type="ECO:0000256" key="3">
    <source>
        <dbReference type="ARBA" id="ARBA00012663"/>
    </source>
</evidence>
<evidence type="ECO:0000259" key="10">
    <source>
        <dbReference type="PROSITE" id="PS50206"/>
    </source>
</evidence>
<dbReference type="Gene3D" id="3.30.379.10">
    <property type="entry name" value="Chitobiase/beta-hexosaminidase domain 2-like"/>
    <property type="match status" value="1"/>
</dbReference>
<dbReference type="InterPro" id="IPR029018">
    <property type="entry name" value="Hex-like_dom2"/>
</dbReference>
<dbReference type="InterPro" id="IPR025705">
    <property type="entry name" value="Beta_hexosaminidase_sua/sub"/>
</dbReference>
<keyword evidence="6" id="KW-0325">Glycoprotein</keyword>
<reference evidence="11 12" key="1">
    <citation type="submission" date="2024-05" db="EMBL/GenBank/DDBJ databases">
        <authorList>
            <person name="Wallberg A."/>
        </authorList>
    </citation>
    <scope>NUCLEOTIDE SEQUENCE [LARGE SCALE GENOMIC DNA]</scope>
</reference>
<feature type="signal peptide" evidence="9">
    <location>
        <begin position="1"/>
        <end position="20"/>
    </location>
</feature>
<dbReference type="PROSITE" id="PS50206">
    <property type="entry name" value="RHODANESE_3"/>
    <property type="match status" value="1"/>
</dbReference>